<evidence type="ECO:0000313" key="3">
    <source>
        <dbReference type="EMBL" id="RKP36942.1"/>
    </source>
</evidence>
<evidence type="ECO:0000259" key="2">
    <source>
        <dbReference type="PROSITE" id="PS51857"/>
    </source>
</evidence>
<protein>
    <submittedName>
        <fullName evidence="3">Cold-shock' DNA-binding domain-containing protein</fullName>
    </submittedName>
</protein>
<dbReference type="PRINTS" id="PR00050">
    <property type="entry name" value="COLDSHOCK"/>
</dbReference>
<dbReference type="Gene3D" id="2.40.50.140">
    <property type="entry name" value="Nucleic acid-binding proteins"/>
    <property type="match status" value="1"/>
</dbReference>
<sequence>MSRKTGTVKFFNSQKGFGFILPDDPLELNNAEVFVHHSVIINNGGFKSLAEVEFDVITGPKGYQATNVTGPNGTSVQGDPRAGRNRVSPSFSPYGRVGYSNNTYSQLPPLYGNQMAHHPGAVLNFGAYSQGGYPADMTAHRMALQQPRSSNLGGFNMGNLSHHQQQQPQQQQQQPQGGYSPNSPYATMGSFSAANPLGGSSFTTQAPPNPFGTAQQNPNFNAYGFGVNSSPFGRGNFGST</sequence>
<feature type="compositionally biased region" description="Polar residues" evidence="1">
    <location>
        <begin position="148"/>
        <end position="163"/>
    </location>
</feature>
<evidence type="ECO:0000256" key="1">
    <source>
        <dbReference type="SAM" id="MobiDB-lite"/>
    </source>
</evidence>
<keyword evidence="4" id="KW-1185">Reference proteome</keyword>
<feature type="region of interest" description="Disordered" evidence="1">
    <location>
        <begin position="148"/>
        <end position="240"/>
    </location>
</feature>
<feature type="domain" description="CSD" evidence="2">
    <location>
        <begin position="3"/>
        <end position="70"/>
    </location>
</feature>
<proteinExistence type="predicted"/>
<keyword evidence="3" id="KW-0238">DNA-binding</keyword>
<dbReference type="PANTHER" id="PTHR11544">
    <property type="entry name" value="COLD SHOCK DOMAIN CONTAINING PROTEINS"/>
    <property type="match status" value="1"/>
</dbReference>
<dbReference type="GO" id="GO:0003677">
    <property type="term" value="F:DNA binding"/>
    <property type="evidence" value="ECO:0007669"/>
    <property type="project" value="UniProtKB-KW"/>
</dbReference>
<feature type="region of interest" description="Disordered" evidence="1">
    <location>
        <begin position="65"/>
        <end position="94"/>
    </location>
</feature>
<dbReference type="STRING" id="215637.A0A4P9ZVR5"/>
<name>A0A4P9ZVR5_9FUNG</name>
<evidence type="ECO:0000313" key="4">
    <source>
        <dbReference type="Proteomes" id="UP000268162"/>
    </source>
</evidence>
<dbReference type="AlphaFoldDB" id="A0A4P9ZVR5"/>
<dbReference type="Proteomes" id="UP000268162">
    <property type="component" value="Unassembled WGS sequence"/>
</dbReference>
<accession>A0A4P9ZVR5</accession>
<feature type="compositionally biased region" description="Polar residues" evidence="1">
    <location>
        <begin position="227"/>
        <end position="240"/>
    </location>
</feature>
<gene>
    <name evidence="3" type="ORF">BJ085DRAFT_32405</name>
</gene>
<dbReference type="InterPro" id="IPR050181">
    <property type="entry name" value="Cold_shock_domain"/>
</dbReference>
<reference evidence="4" key="1">
    <citation type="journal article" date="2018" name="Nat. Microbiol.">
        <title>Leveraging single-cell genomics to expand the fungal tree of life.</title>
        <authorList>
            <person name="Ahrendt S.R."/>
            <person name="Quandt C.A."/>
            <person name="Ciobanu D."/>
            <person name="Clum A."/>
            <person name="Salamov A."/>
            <person name="Andreopoulos B."/>
            <person name="Cheng J.F."/>
            <person name="Woyke T."/>
            <person name="Pelin A."/>
            <person name="Henrissat B."/>
            <person name="Reynolds N.K."/>
            <person name="Benny G.L."/>
            <person name="Smith M.E."/>
            <person name="James T.Y."/>
            <person name="Grigoriev I.V."/>
        </authorList>
    </citation>
    <scope>NUCLEOTIDE SEQUENCE [LARGE SCALE GENOMIC DNA]</scope>
    <source>
        <strain evidence="4">RSA 468</strain>
    </source>
</reference>
<feature type="compositionally biased region" description="Polar residues" evidence="1">
    <location>
        <begin position="65"/>
        <end position="77"/>
    </location>
</feature>
<organism evidence="3 4">
    <name type="scientific">Dimargaris cristalligena</name>
    <dbReference type="NCBI Taxonomy" id="215637"/>
    <lineage>
        <taxon>Eukaryota</taxon>
        <taxon>Fungi</taxon>
        <taxon>Fungi incertae sedis</taxon>
        <taxon>Zoopagomycota</taxon>
        <taxon>Kickxellomycotina</taxon>
        <taxon>Dimargaritomycetes</taxon>
        <taxon>Dimargaritales</taxon>
        <taxon>Dimargaritaceae</taxon>
        <taxon>Dimargaris</taxon>
    </lineage>
</organism>
<dbReference type="InterPro" id="IPR011129">
    <property type="entry name" value="CSD"/>
</dbReference>
<dbReference type="InterPro" id="IPR002059">
    <property type="entry name" value="CSP_DNA-bd"/>
</dbReference>
<feature type="compositionally biased region" description="Polar residues" evidence="1">
    <location>
        <begin position="177"/>
        <end position="220"/>
    </location>
</feature>
<dbReference type="InterPro" id="IPR012340">
    <property type="entry name" value="NA-bd_OB-fold"/>
</dbReference>
<dbReference type="SUPFAM" id="SSF50249">
    <property type="entry name" value="Nucleic acid-binding proteins"/>
    <property type="match status" value="1"/>
</dbReference>
<dbReference type="CDD" id="cd04458">
    <property type="entry name" value="CSP_CDS"/>
    <property type="match status" value="1"/>
</dbReference>
<feature type="compositionally biased region" description="Low complexity" evidence="1">
    <location>
        <begin position="164"/>
        <end position="176"/>
    </location>
</feature>
<dbReference type="Pfam" id="PF00313">
    <property type="entry name" value="CSD"/>
    <property type="match status" value="1"/>
</dbReference>
<dbReference type="EMBL" id="ML002569">
    <property type="protein sequence ID" value="RKP36942.1"/>
    <property type="molecule type" value="Genomic_DNA"/>
</dbReference>
<dbReference type="PROSITE" id="PS51857">
    <property type="entry name" value="CSD_2"/>
    <property type="match status" value="1"/>
</dbReference>
<dbReference type="SMART" id="SM00357">
    <property type="entry name" value="CSP"/>
    <property type="match status" value="1"/>
</dbReference>